<comment type="caution">
    <text evidence="2">The sequence shown here is derived from an EMBL/GenBank/DDBJ whole genome shotgun (WGS) entry which is preliminary data.</text>
</comment>
<keyword evidence="1" id="KW-0472">Membrane</keyword>
<dbReference type="AlphaFoldDB" id="A0A8S1MID1"/>
<name>A0A8S1MID1_PARPR</name>
<dbReference type="EMBL" id="CAJJDM010000060">
    <property type="protein sequence ID" value="CAD8078201.1"/>
    <property type="molecule type" value="Genomic_DNA"/>
</dbReference>
<keyword evidence="1" id="KW-0812">Transmembrane</keyword>
<proteinExistence type="predicted"/>
<evidence type="ECO:0000256" key="1">
    <source>
        <dbReference type="SAM" id="Phobius"/>
    </source>
</evidence>
<feature type="transmembrane region" description="Helical" evidence="1">
    <location>
        <begin position="55"/>
        <end position="75"/>
    </location>
</feature>
<evidence type="ECO:0000313" key="2">
    <source>
        <dbReference type="EMBL" id="CAD8078201.1"/>
    </source>
</evidence>
<dbReference type="Proteomes" id="UP000688137">
    <property type="component" value="Unassembled WGS sequence"/>
</dbReference>
<feature type="transmembrane region" description="Helical" evidence="1">
    <location>
        <begin position="135"/>
        <end position="152"/>
    </location>
</feature>
<keyword evidence="1" id="KW-1133">Transmembrane helix</keyword>
<protein>
    <submittedName>
        <fullName evidence="2">Uncharacterized protein</fullName>
    </submittedName>
</protein>
<organism evidence="2 3">
    <name type="scientific">Paramecium primaurelia</name>
    <dbReference type="NCBI Taxonomy" id="5886"/>
    <lineage>
        <taxon>Eukaryota</taxon>
        <taxon>Sar</taxon>
        <taxon>Alveolata</taxon>
        <taxon>Ciliophora</taxon>
        <taxon>Intramacronucleata</taxon>
        <taxon>Oligohymenophorea</taxon>
        <taxon>Peniculida</taxon>
        <taxon>Parameciidae</taxon>
        <taxon>Paramecium</taxon>
    </lineage>
</organism>
<sequence length="153" mass="17454">MRQQQRIYFSLRLVEYFFLFISATIPQFKQLSRGISKGRKAFNNLKVLRVSRTSIYGYIQSVYLLVDQICFIQYVSGYTIIPMDKLCKTLWTIVIILKPINQKSSSLIGIFLIGKFLDGLIGFSSSYIMLFEMPVAIAGLLGVGSSLIQLYLI</sequence>
<feature type="transmembrane region" description="Helical" evidence="1">
    <location>
        <begin position="7"/>
        <end position="25"/>
    </location>
</feature>
<evidence type="ECO:0000313" key="3">
    <source>
        <dbReference type="Proteomes" id="UP000688137"/>
    </source>
</evidence>
<accession>A0A8S1MID1</accession>
<reference evidence="2" key="1">
    <citation type="submission" date="2021-01" db="EMBL/GenBank/DDBJ databases">
        <authorList>
            <consortium name="Genoscope - CEA"/>
            <person name="William W."/>
        </authorList>
    </citation>
    <scope>NUCLEOTIDE SEQUENCE</scope>
</reference>
<keyword evidence="3" id="KW-1185">Reference proteome</keyword>
<gene>
    <name evidence="2" type="ORF">PPRIM_AZ9-3.1.T0590215</name>
</gene>